<organism evidence="1">
    <name type="scientific">Anguilla anguilla</name>
    <name type="common">European freshwater eel</name>
    <name type="synonym">Muraena anguilla</name>
    <dbReference type="NCBI Taxonomy" id="7936"/>
    <lineage>
        <taxon>Eukaryota</taxon>
        <taxon>Metazoa</taxon>
        <taxon>Chordata</taxon>
        <taxon>Craniata</taxon>
        <taxon>Vertebrata</taxon>
        <taxon>Euteleostomi</taxon>
        <taxon>Actinopterygii</taxon>
        <taxon>Neopterygii</taxon>
        <taxon>Teleostei</taxon>
        <taxon>Anguilliformes</taxon>
        <taxon>Anguillidae</taxon>
        <taxon>Anguilla</taxon>
    </lineage>
</organism>
<evidence type="ECO:0000313" key="1">
    <source>
        <dbReference type="EMBL" id="JAH55102.1"/>
    </source>
</evidence>
<reference evidence="1" key="1">
    <citation type="submission" date="2014-11" db="EMBL/GenBank/DDBJ databases">
        <authorList>
            <person name="Amaro Gonzalez C."/>
        </authorList>
    </citation>
    <scope>NUCLEOTIDE SEQUENCE</scope>
</reference>
<dbReference type="AlphaFoldDB" id="A0A0E9TNQ4"/>
<proteinExistence type="predicted"/>
<reference evidence="1" key="2">
    <citation type="journal article" date="2015" name="Fish Shellfish Immunol.">
        <title>Early steps in the European eel (Anguilla anguilla)-Vibrio vulnificus interaction in the gills: Role of the RtxA13 toxin.</title>
        <authorList>
            <person name="Callol A."/>
            <person name="Pajuelo D."/>
            <person name="Ebbesson L."/>
            <person name="Teles M."/>
            <person name="MacKenzie S."/>
            <person name="Amaro C."/>
        </authorList>
    </citation>
    <scope>NUCLEOTIDE SEQUENCE</scope>
</reference>
<sequence>MEKWRLRDREGERPKQ</sequence>
<accession>A0A0E9TNQ4</accession>
<dbReference type="EMBL" id="GBXM01053475">
    <property type="protein sequence ID" value="JAH55102.1"/>
    <property type="molecule type" value="Transcribed_RNA"/>
</dbReference>
<protein>
    <submittedName>
        <fullName evidence="1">Uncharacterized protein</fullName>
    </submittedName>
</protein>
<name>A0A0E9TNQ4_ANGAN</name>